<dbReference type="CDD" id="cd00009">
    <property type="entry name" value="AAA"/>
    <property type="match status" value="1"/>
</dbReference>
<accession>A0ABS5Y594</accession>
<keyword evidence="2" id="KW-0067">ATP-binding</keyword>
<feature type="domain" description="AAA+ ATPase" evidence="1">
    <location>
        <begin position="227"/>
        <end position="339"/>
    </location>
</feature>
<keyword evidence="2" id="KW-0547">Nucleotide-binding</keyword>
<dbReference type="InterPro" id="IPR008533">
    <property type="entry name" value="DUF815"/>
</dbReference>
<sequence>MKEFGSATATITQYRQQAVSLLLYQAVLEDSVGQTFLALLEALNTSKGATNERTRCLSAYSHWFQALASTGKSWGDHLLGRLLVDDNAFTQAVQAQPLTELPAPLLEAAQHDLAILQGLYDLSPSYISQCVQTACQLSQAPVIWSIGSSTFSIDLPLDWSENLQPLVDHYKQQGTGQFGQFYGFRWQQGQLHGISNPDPVTLEDLAGYEGPKTSLIKNTEFLLAGFNALNVLLYGSRGSGKSSLVKALLNKYGPQGLRLIEVTKAELYELPKIIEYLSPQPQKFIIFVDDLSFEEDDDAFKALKVVLEGGLTRSPQNVVVYATSNRRHLVREFFADRPRPSDADELKSWDTVQEKLSFSDRFGLTLTFEATDQTTYLEIIHHLAQQNNIDLPSNELEFRAKQWATRHNGRSGRSARQFIDFLAADLALEQRP</sequence>
<reference evidence="2 3" key="1">
    <citation type="journal article" date="2021" name="Mar. Drugs">
        <title>Genome Reduction and Secondary Metabolism of the Marine Sponge-Associated Cyanobacterium Leptothoe.</title>
        <authorList>
            <person name="Konstantinou D."/>
            <person name="Popin R.V."/>
            <person name="Fewer D.P."/>
            <person name="Sivonen K."/>
            <person name="Gkelis S."/>
        </authorList>
    </citation>
    <scope>NUCLEOTIDE SEQUENCE [LARGE SCALE GENOMIC DNA]</scope>
    <source>
        <strain evidence="2 3">TAU-MAC 1615</strain>
    </source>
</reference>
<dbReference type="InterPro" id="IPR003593">
    <property type="entry name" value="AAA+_ATPase"/>
</dbReference>
<keyword evidence="3" id="KW-1185">Reference proteome</keyword>
<dbReference type="InterPro" id="IPR027417">
    <property type="entry name" value="P-loop_NTPase"/>
</dbReference>
<proteinExistence type="predicted"/>
<dbReference type="Gene3D" id="3.40.50.300">
    <property type="entry name" value="P-loop containing nucleotide triphosphate hydrolases"/>
    <property type="match status" value="1"/>
</dbReference>
<evidence type="ECO:0000259" key="1">
    <source>
        <dbReference type="SMART" id="SM00382"/>
    </source>
</evidence>
<dbReference type="Pfam" id="PF05673">
    <property type="entry name" value="DUF815"/>
    <property type="match status" value="1"/>
</dbReference>
<comment type="caution">
    <text evidence="2">The sequence shown here is derived from an EMBL/GenBank/DDBJ whole genome shotgun (WGS) entry which is preliminary data.</text>
</comment>
<dbReference type="SMART" id="SM00382">
    <property type="entry name" value="AAA"/>
    <property type="match status" value="1"/>
</dbReference>
<name>A0ABS5Y594_9CYAN</name>
<evidence type="ECO:0000313" key="3">
    <source>
        <dbReference type="Proteomes" id="UP001196661"/>
    </source>
</evidence>
<evidence type="ECO:0000313" key="2">
    <source>
        <dbReference type="EMBL" id="MBT9312995.1"/>
    </source>
</evidence>
<protein>
    <submittedName>
        <fullName evidence="2">ATP-binding protein</fullName>
    </submittedName>
</protein>
<dbReference type="RefSeq" id="WP_215618890.1">
    <property type="nucleotide sequence ID" value="NZ_JADOER010000011.1"/>
</dbReference>
<dbReference type="GO" id="GO:0005524">
    <property type="term" value="F:ATP binding"/>
    <property type="evidence" value="ECO:0007669"/>
    <property type="project" value="UniProtKB-KW"/>
</dbReference>
<dbReference type="Proteomes" id="UP001196661">
    <property type="component" value="Unassembled WGS sequence"/>
</dbReference>
<organism evidence="2 3">
    <name type="scientific">Leptothoe kymatousa TAU-MAC 1615</name>
    <dbReference type="NCBI Taxonomy" id="2364775"/>
    <lineage>
        <taxon>Bacteria</taxon>
        <taxon>Bacillati</taxon>
        <taxon>Cyanobacteriota</taxon>
        <taxon>Cyanophyceae</taxon>
        <taxon>Nodosilineales</taxon>
        <taxon>Cymatolegaceae</taxon>
        <taxon>Leptothoe</taxon>
        <taxon>Leptothoe kymatousa</taxon>
    </lineage>
</organism>
<gene>
    <name evidence="2" type="ORF">IXB28_12310</name>
</gene>
<dbReference type="SUPFAM" id="SSF52540">
    <property type="entry name" value="P-loop containing nucleoside triphosphate hydrolases"/>
    <property type="match status" value="1"/>
</dbReference>
<dbReference type="PANTHER" id="PTHR42935:SF1">
    <property type="entry name" value="SLR0930 PROTEIN"/>
    <property type="match status" value="1"/>
</dbReference>
<dbReference type="EMBL" id="JADOER010000011">
    <property type="protein sequence ID" value="MBT9312995.1"/>
    <property type="molecule type" value="Genomic_DNA"/>
</dbReference>
<dbReference type="PANTHER" id="PTHR42935">
    <property type="entry name" value="SLR0930 PROTEIN"/>
    <property type="match status" value="1"/>
</dbReference>